<evidence type="ECO:0000313" key="3">
    <source>
        <dbReference type="EMBL" id="NVD27861.1"/>
    </source>
</evidence>
<feature type="domain" description="ATP-grasp" evidence="2">
    <location>
        <begin position="127"/>
        <end position="326"/>
    </location>
</feature>
<dbReference type="SUPFAM" id="SSF56059">
    <property type="entry name" value="Glutathione synthetase ATP-binding domain-like"/>
    <property type="match status" value="1"/>
</dbReference>
<organism evidence="3 4">
    <name type="scientific">Parasphingorhabdus flavimaris</name>
    <dbReference type="NCBI Taxonomy" id="266812"/>
    <lineage>
        <taxon>Bacteria</taxon>
        <taxon>Pseudomonadati</taxon>
        <taxon>Pseudomonadota</taxon>
        <taxon>Alphaproteobacteria</taxon>
        <taxon>Sphingomonadales</taxon>
        <taxon>Sphingomonadaceae</taxon>
        <taxon>Parasphingorhabdus</taxon>
    </lineage>
</organism>
<keyword evidence="1" id="KW-0067">ATP-binding</keyword>
<keyword evidence="1" id="KW-0547">Nucleotide-binding</keyword>
<evidence type="ECO:0000313" key="4">
    <source>
        <dbReference type="Proteomes" id="UP000652427"/>
    </source>
</evidence>
<protein>
    <submittedName>
        <fullName evidence="3">Carboxylate--amine ligase</fullName>
    </submittedName>
</protein>
<keyword evidence="4" id="KW-1185">Reference proteome</keyword>
<dbReference type="PROSITE" id="PS50975">
    <property type="entry name" value="ATP_GRASP"/>
    <property type="match status" value="1"/>
</dbReference>
<dbReference type="Gene3D" id="3.30.470.20">
    <property type="entry name" value="ATP-grasp fold, B domain"/>
    <property type="match status" value="1"/>
</dbReference>
<keyword evidence="3" id="KW-0436">Ligase</keyword>
<name>A0ABX2N2C6_9SPHN</name>
<evidence type="ECO:0000256" key="1">
    <source>
        <dbReference type="PROSITE-ProRule" id="PRU00409"/>
    </source>
</evidence>
<comment type="caution">
    <text evidence="3">The sequence shown here is derived from an EMBL/GenBank/DDBJ whole genome shotgun (WGS) entry which is preliminary data.</text>
</comment>
<sequence>MTTKSGPVGDSATLPPAIVIGVDSPIGLTVIRELGKRGVPVIGVGSSKYSVGGASRYLKHFFRRPETRTIPEWLPGLIRQYDAKAVLAISESDLLQLAEMPDDIEGCQILTPRQPQLGEVLDKSRTMAVARDLGLDTPDSWQPSAEDDFAEIARVLAYPLAIKWNDPQAIGPVLSEHQIAFEKVEYAANAEELLGILRRYDNVQAWPLVQSYCPGTGFGQMLLMRDGKAALTFQHRRLHEWPVTGGVSTLCTNEAPERHRDQLAKSEKLLRAINWDGPAMVEYRYDPETGRYCLMEVNGRFWGSLPLAHHSGAFFAWETYAGRILGLEVDETSQSSRSIKACYLIPETKRLAQILRQDVEPKGYAERIMILGGYIRDRLNPRMHYYIFSWRDPKPCIVDMIGIIVRLRHRGK</sequence>
<evidence type="ECO:0000259" key="2">
    <source>
        <dbReference type="PROSITE" id="PS50975"/>
    </source>
</evidence>
<accession>A0ABX2N2C6</accession>
<dbReference type="GO" id="GO:0016874">
    <property type="term" value="F:ligase activity"/>
    <property type="evidence" value="ECO:0007669"/>
    <property type="project" value="UniProtKB-KW"/>
</dbReference>
<dbReference type="EMBL" id="JABWMH010000002">
    <property type="protein sequence ID" value="NVD27861.1"/>
    <property type="molecule type" value="Genomic_DNA"/>
</dbReference>
<dbReference type="Proteomes" id="UP000652427">
    <property type="component" value="Unassembled WGS sequence"/>
</dbReference>
<reference evidence="3 4" key="1">
    <citation type="submission" date="2020-06" db="EMBL/GenBank/DDBJ databases">
        <authorList>
            <person name="Kim S.-J."/>
            <person name="Park S.-J."/>
        </authorList>
    </citation>
    <scope>NUCLEOTIDE SEQUENCE [LARGE SCALE GENOMIC DNA]</scope>
    <source>
        <strain evidence="3 4">SW-151</strain>
    </source>
</reference>
<proteinExistence type="predicted"/>
<gene>
    <name evidence="3" type="ORF">HUO14_08095</name>
</gene>
<dbReference type="RefSeq" id="WP_176279339.1">
    <property type="nucleotide sequence ID" value="NZ_JABWMH010000002.1"/>
</dbReference>
<dbReference type="InterPro" id="IPR011761">
    <property type="entry name" value="ATP-grasp"/>
</dbReference>